<dbReference type="FunFam" id="2.30.29.30:FF:000397">
    <property type="entry name" value="Uncharacterized protein, isoform A"/>
    <property type="match status" value="1"/>
</dbReference>
<dbReference type="CDD" id="cd00155">
    <property type="entry name" value="RasGEF"/>
    <property type="match status" value="1"/>
</dbReference>
<dbReference type="GO" id="GO:2000648">
    <property type="term" value="P:positive regulation of stem cell proliferation"/>
    <property type="evidence" value="ECO:0007669"/>
    <property type="project" value="EnsemblMetazoa"/>
</dbReference>
<dbReference type="KEGG" id="dwi:6639933"/>
<dbReference type="SUPFAM" id="SSF48366">
    <property type="entry name" value="Ras GEF"/>
    <property type="match status" value="1"/>
</dbReference>
<dbReference type="InterPro" id="IPR008937">
    <property type="entry name" value="Ras-like_GEF"/>
</dbReference>
<keyword evidence="1 2" id="KW-0344">Guanine-nucleotide releasing factor</keyword>
<dbReference type="PANTHER" id="PTHR23113">
    <property type="entry name" value="GUANINE NUCLEOTIDE EXCHANGE FACTOR"/>
    <property type="match status" value="1"/>
</dbReference>
<dbReference type="Pfam" id="PF00617">
    <property type="entry name" value="RasGEF"/>
    <property type="match status" value="1"/>
</dbReference>
<evidence type="ECO:0000313" key="6">
    <source>
        <dbReference type="Proteomes" id="UP000007798"/>
    </source>
</evidence>
<evidence type="ECO:0000256" key="1">
    <source>
        <dbReference type="ARBA" id="ARBA00022658"/>
    </source>
</evidence>
<dbReference type="GO" id="GO:0005886">
    <property type="term" value="C:plasma membrane"/>
    <property type="evidence" value="ECO:0007669"/>
    <property type="project" value="TreeGrafter"/>
</dbReference>
<dbReference type="OMA" id="XSAESED"/>
<protein>
    <submittedName>
        <fullName evidence="5">GK21520</fullName>
    </submittedName>
</protein>
<dbReference type="InParanoid" id="B4MPZ9"/>
<dbReference type="HOGENOM" id="CLU_021333_3_0_1"/>
<dbReference type="SMR" id="B4MPZ9"/>
<dbReference type="SUPFAM" id="SSF50729">
    <property type="entry name" value="PH domain-like"/>
    <property type="match status" value="1"/>
</dbReference>
<dbReference type="CDD" id="cd13310">
    <property type="entry name" value="PH_RalGPS1_2"/>
    <property type="match status" value="1"/>
</dbReference>
<dbReference type="AlphaFoldDB" id="B4MPZ9"/>
<dbReference type="InterPro" id="IPR036964">
    <property type="entry name" value="RASGEF_cat_dom_sf"/>
</dbReference>
<dbReference type="eggNOG" id="KOG3417">
    <property type="taxonomic scope" value="Eukaryota"/>
</dbReference>
<keyword evidence="6" id="KW-1185">Reference proteome</keyword>
<dbReference type="Proteomes" id="UP000007798">
    <property type="component" value="Unassembled WGS sequence"/>
</dbReference>
<dbReference type="GO" id="GO:0005085">
    <property type="term" value="F:guanyl-nucleotide exchange factor activity"/>
    <property type="evidence" value="ECO:0007669"/>
    <property type="project" value="UniProtKB-KW"/>
</dbReference>
<dbReference type="PROSITE" id="PS50009">
    <property type="entry name" value="RASGEF_CAT"/>
    <property type="match status" value="1"/>
</dbReference>
<evidence type="ECO:0000256" key="2">
    <source>
        <dbReference type="PROSITE-ProRule" id="PRU00168"/>
    </source>
</evidence>
<dbReference type="PROSITE" id="PS50003">
    <property type="entry name" value="PH_DOMAIN"/>
    <property type="match status" value="1"/>
</dbReference>
<evidence type="ECO:0000259" key="3">
    <source>
        <dbReference type="PROSITE" id="PS50003"/>
    </source>
</evidence>
<proteinExistence type="predicted"/>
<dbReference type="GO" id="GO:0045742">
    <property type="term" value="P:positive regulation of epidermal growth factor receptor signaling pathway"/>
    <property type="evidence" value="ECO:0007669"/>
    <property type="project" value="EnsemblMetazoa"/>
</dbReference>
<dbReference type="InterPro" id="IPR011993">
    <property type="entry name" value="PH-like_dom_sf"/>
</dbReference>
<gene>
    <name evidence="5" type="primary">Dwil\GK21520</name>
    <name evidence="5" type="ORF">Dwil_GK21520</name>
</gene>
<dbReference type="EMBL" id="CH963849">
    <property type="protein sequence ID" value="EDW74188.1"/>
    <property type="molecule type" value="Genomic_DNA"/>
</dbReference>
<dbReference type="InterPro" id="IPR023578">
    <property type="entry name" value="Ras_GEF_dom_sf"/>
</dbReference>
<dbReference type="Pfam" id="PF00169">
    <property type="entry name" value="PH"/>
    <property type="match status" value="1"/>
</dbReference>
<name>B4MPZ9_DROWI</name>
<sequence length="691" mass="78085">MMRYSEISRDLSTDNLRYNELSRKPAATDYNGYTTASTMPVYAATQIAAARPTKQRSPPLTNGNAHTMSCIRDMDKVKGQKDALHAGEAKTLNIKSTRRKNSIGCLNSFSSSPDSPGCYYSMATNTPLPSKSQSLPAHASIKQLDNVILSALRVPADVLANQITLLDFPVFAMIQPDELSSCAWTKKDKHVVTPNIVAFTKRFNHTSFWTVQEILNAEQPKQRAEIMTHFIKVAKKLHELNNLHSLFAIISAMQSASIYRLNKTWACLSKKDRQSFERLKDIFSEQNNWANLRAYLESLRLPCIPYLGLFLTDLIYIDLAHPHKGGLEPEQRRNKMNNILRVISNYQQSDYKQIQPHDITQKYLTSIRYIEELQNIFEEEQYKRSLSLEPTSPSCGPSSSSCSSKESFNVETVTPALGCLNLSPAKTIGSMRMASGTKFVPGHRKCRSLGTKFRSSSLPRNFAQKCQCCIVMIAPGIGTISNKRCRCRRIFGKIAPNHNHSDVGHLHLEHDQNQQLPRHHLLDDSVLEHSDALSNADLTSLESAEGVLYDFTGSDCDLMSPEAAAAMQGCVRRKTVQKEGRKPAVASWQRYWLQIWANSLVYFPPKSFKGSDRSDFKREPCKVCPLDGWYAHVSDNTKHKNTFELYHRTLGTIYKFRTDSPHMTHLWSNAICKLATIRVPKPLPTNLMSFE</sequence>
<accession>B4MPZ9</accession>
<dbReference type="SMART" id="SM00233">
    <property type="entry name" value="PH"/>
    <property type="match status" value="1"/>
</dbReference>
<feature type="domain" description="PH" evidence="3">
    <location>
        <begin position="564"/>
        <end position="676"/>
    </location>
</feature>
<evidence type="ECO:0000259" key="4">
    <source>
        <dbReference type="PROSITE" id="PS50009"/>
    </source>
</evidence>
<dbReference type="STRING" id="7260.B4MPZ9"/>
<dbReference type="PANTHER" id="PTHR23113:SF368">
    <property type="entry name" value="CELL DIVISION CONTROL PROTEIN 25"/>
    <property type="match status" value="1"/>
</dbReference>
<evidence type="ECO:0000313" key="5">
    <source>
        <dbReference type="EMBL" id="EDW74188.1"/>
    </source>
</evidence>
<dbReference type="InterPro" id="IPR001895">
    <property type="entry name" value="RASGEF_cat_dom"/>
</dbReference>
<reference evidence="5 6" key="1">
    <citation type="journal article" date="2007" name="Nature">
        <title>Evolution of genes and genomes on the Drosophila phylogeny.</title>
        <authorList>
            <consortium name="Drosophila 12 Genomes Consortium"/>
            <person name="Clark A.G."/>
            <person name="Eisen M.B."/>
            <person name="Smith D.R."/>
            <person name="Bergman C.M."/>
            <person name="Oliver B."/>
            <person name="Markow T.A."/>
            <person name="Kaufman T.C."/>
            <person name="Kellis M."/>
            <person name="Gelbart W."/>
            <person name="Iyer V.N."/>
            <person name="Pollard D.A."/>
            <person name="Sackton T.B."/>
            <person name="Larracuente A.M."/>
            <person name="Singh N.D."/>
            <person name="Abad J.P."/>
            <person name="Abt D.N."/>
            <person name="Adryan B."/>
            <person name="Aguade M."/>
            <person name="Akashi H."/>
            <person name="Anderson W.W."/>
            <person name="Aquadro C.F."/>
            <person name="Ardell D.H."/>
            <person name="Arguello R."/>
            <person name="Artieri C.G."/>
            <person name="Barbash D.A."/>
            <person name="Barker D."/>
            <person name="Barsanti P."/>
            <person name="Batterham P."/>
            <person name="Batzoglou S."/>
            <person name="Begun D."/>
            <person name="Bhutkar A."/>
            <person name="Blanco E."/>
            <person name="Bosak S.A."/>
            <person name="Bradley R.K."/>
            <person name="Brand A.D."/>
            <person name="Brent M.R."/>
            <person name="Brooks A.N."/>
            <person name="Brown R.H."/>
            <person name="Butlin R.K."/>
            <person name="Caggese C."/>
            <person name="Calvi B.R."/>
            <person name="Bernardo de Carvalho A."/>
            <person name="Caspi A."/>
            <person name="Castrezana S."/>
            <person name="Celniker S.E."/>
            <person name="Chang J.L."/>
            <person name="Chapple C."/>
            <person name="Chatterji S."/>
            <person name="Chinwalla A."/>
            <person name="Civetta A."/>
            <person name="Clifton S.W."/>
            <person name="Comeron J.M."/>
            <person name="Costello J.C."/>
            <person name="Coyne J.A."/>
            <person name="Daub J."/>
            <person name="David R.G."/>
            <person name="Delcher A.L."/>
            <person name="Delehaunty K."/>
            <person name="Do C.B."/>
            <person name="Ebling H."/>
            <person name="Edwards K."/>
            <person name="Eickbush T."/>
            <person name="Evans J.D."/>
            <person name="Filipski A."/>
            <person name="Findeiss S."/>
            <person name="Freyhult E."/>
            <person name="Fulton L."/>
            <person name="Fulton R."/>
            <person name="Garcia A.C."/>
            <person name="Gardiner A."/>
            <person name="Garfield D.A."/>
            <person name="Garvin B.E."/>
            <person name="Gibson G."/>
            <person name="Gilbert D."/>
            <person name="Gnerre S."/>
            <person name="Godfrey J."/>
            <person name="Good R."/>
            <person name="Gotea V."/>
            <person name="Gravely B."/>
            <person name="Greenberg A.J."/>
            <person name="Griffiths-Jones S."/>
            <person name="Gross S."/>
            <person name="Guigo R."/>
            <person name="Gustafson E.A."/>
            <person name="Haerty W."/>
            <person name="Hahn M.W."/>
            <person name="Halligan D.L."/>
            <person name="Halpern A.L."/>
            <person name="Halter G.M."/>
            <person name="Han M.V."/>
            <person name="Heger A."/>
            <person name="Hillier L."/>
            <person name="Hinrichs A.S."/>
            <person name="Holmes I."/>
            <person name="Hoskins R.A."/>
            <person name="Hubisz M.J."/>
            <person name="Hultmark D."/>
            <person name="Huntley M.A."/>
            <person name="Jaffe D.B."/>
            <person name="Jagadeeshan S."/>
            <person name="Jeck W.R."/>
            <person name="Johnson J."/>
            <person name="Jones C.D."/>
            <person name="Jordan W.C."/>
            <person name="Karpen G.H."/>
            <person name="Kataoka E."/>
            <person name="Keightley P.D."/>
            <person name="Kheradpour P."/>
            <person name="Kirkness E.F."/>
            <person name="Koerich L.B."/>
            <person name="Kristiansen K."/>
            <person name="Kudrna D."/>
            <person name="Kulathinal R.J."/>
            <person name="Kumar S."/>
            <person name="Kwok R."/>
            <person name="Lander E."/>
            <person name="Langley C.H."/>
            <person name="Lapoint R."/>
            <person name="Lazzaro B.P."/>
            <person name="Lee S.J."/>
            <person name="Levesque L."/>
            <person name="Li R."/>
            <person name="Lin C.F."/>
            <person name="Lin M.F."/>
            <person name="Lindblad-Toh K."/>
            <person name="Llopart A."/>
            <person name="Long M."/>
            <person name="Low L."/>
            <person name="Lozovsky E."/>
            <person name="Lu J."/>
            <person name="Luo M."/>
            <person name="Machado C.A."/>
            <person name="Makalowski W."/>
            <person name="Marzo M."/>
            <person name="Matsuda M."/>
            <person name="Matzkin L."/>
            <person name="McAllister B."/>
            <person name="McBride C.S."/>
            <person name="McKernan B."/>
            <person name="McKernan K."/>
            <person name="Mendez-Lago M."/>
            <person name="Minx P."/>
            <person name="Mollenhauer M.U."/>
            <person name="Montooth K."/>
            <person name="Mount S.M."/>
            <person name="Mu X."/>
            <person name="Myers E."/>
            <person name="Negre B."/>
            <person name="Newfeld S."/>
            <person name="Nielsen R."/>
            <person name="Noor M.A."/>
            <person name="O'Grady P."/>
            <person name="Pachter L."/>
            <person name="Papaceit M."/>
            <person name="Parisi M.J."/>
            <person name="Parisi M."/>
            <person name="Parts L."/>
            <person name="Pedersen J.S."/>
            <person name="Pesole G."/>
            <person name="Phillippy A.M."/>
            <person name="Ponting C.P."/>
            <person name="Pop M."/>
            <person name="Porcelli D."/>
            <person name="Powell J.R."/>
            <person name="Prohaska S."/>
            <person name="Pruitt K."/>
            <person name="Puig M."/>
            <person name="Quesneville H."/>
            <person name="Ram K.R."/>
            <person name="Rand D."/>
            <person name="Rasmussen M.D."/>
            <person name="Reed L.K."/>
            <person name="Reenan R."/>
            <person name="Reily A."/>
            <person name="Remington K.A."/>
            <person name="Rieger T.T."/>
            <person name="Ritchie M.G."/>
            <person name="Robin C."/>
            <person name="Rogers Y.H."/>
            <person name="Rohde C."/>
            <person name="Rozas J."/>
            <person name="Rubenfield M.J."/>
            <person name="Ruiz A."/>
            <person name="Russo S."/>
            <person name="Salzberg S.L."/>
            <person name="Sanchez-Gracia A."/>
            <person name="Saranga D.J."/>
            <person name="Sato H."/>
            <person name="Schaeffer S.W."/>
            <person name="Schatz M.C."/>
            <person name="Schlenke T."/>
            <person name="Schwartz R."/>
            <person name="Segarra C."/>
            <person name="Singh R.S."/>
            <person name="Sirot L."/>
            <person name="Sirota M."/>
            <person name="Sisneros N.B."/>
            <person name="Smith C.D."/>
            <person name="Smith T.F."/>
            <person name="Spieth J."/>
            <person name="Stage D.E."/>
            <person name="Stark A."/>
            <person name="Stephan W."/>
            <person name="Strausberg R.L."/>
            <person name="Strempel S."/>
            <person name="Sturgill D."/>
            <person name="Sutton G."/>
            <person name="Sutton G.G."/>
            <person name="Tao W."/>
            <person name="Teichmann S."/>
            <person name="Tobari Y.N."/>
            <person name="Tomimura Y."/>
            <person name="Tsolas J.M."/>
            <person name="Valente V.L."/>
            <person name="Venter E."/>
            <person name="Venter J.C."/>
            <person name="Vicario S."/>
            <person name="Vieira F.G."/>
            <person name="Vilella A.J."/>
            <person name="Villasante A."/>
            <person name="Walenz B."/>
            <person name="Wang J."/>
            <person name="Wasserman M."/>
            <person name="Watts T."/>
            <person name="Wilson D."/>
            <person name="Wilson R.K."/>
            <person name="Wing R.A."/>
            <person name="Wolfner M.F."/>
            <person name="Wong A."/>
            <person name="Wong G.K."/>
            <person name="Wu C.I."/>
            <person name="Wu G."/>
            <person name="Yamamoto D."/>
            <person name="Yang H.P."/>
            <person name="Yang S.P."/>
            <person name="Yorke J.A."/>
            <person name="Yoshida K."/>
            <person name="Zdobnov E."/>
            <person name="Zhang P."/>
            <person name="Zhang Y."/>
            <person name="Zimin A.V."/>
            <person name="Baldwin J."/>
            <person name="Abdouelleil A."/>
            <person name="Abdulkadir J."/>
            <person name="Abebe A."/>
            <person name="Abera B."/>
            <person name="Abreu J."/>
            <person name="Acer S.C."/>
            <person name="Aftuck L."/>
            <person name="Alexander A."/>
            <person name="An P."/>
            <person name="Anderson E."/>
            <person name="Anderson S."/>
            <person name="Arachi H."/>
            <person name="Azer M."/>
            <person name="Bachantsang P."/>
            <person name="Barry A."/>
            <person name="Bayul T."/>
            <person name="Berlin A."/>
            <person name="Bessette D."/>
            <person name="Bloom T."/>
            <person name="Blye J."/>
            <person name="Boguslavskiy L."/>
            <person name="Bonnet C."/>
            <person name="Boukhgalter B."/>
            <person name="Bourzgui I."/>
            <person name="Brown A."/>
            <person name="Cahill P."/>
            <person name="Channer S."/>
            <person name="Cheshatsang Y."/>
            <person name="Chuda L."/>
            <person name="Citroen M."/>
            <person name="Collymore A."/>
            <person name="Cooke P."/>
            <person name="Costello M."/>
            <person name="D'Aco K."/>
            <person name="Daza R."/>
            <person name="De Haan G."/>
            <person name="DeGray S."/>
            <person name="DeMaso C."/>
            <person name="Dhargay N."/>
            <person name="Dooley K."/>
            <person name="Dooley E."/>
            <person name="Doricent M."/>
            <person name="Dorje P."/>
            <person name="Dorjee K."/>
            <person name="Dupes A."/>
            <person name="Elong R."/>
            <person name="Falk J."/>
            <person name="Farina A."/>
            <person name="Faro S."/>
            <person name="Ferguson D."/>
            <person name="Fisher S."/>
            <person name="Foley C.D."/>
            <person name="Franke A."/>
            <person name="Friedrich D."/>
            <person name="Gadbois L."/>
            <person name="Gearin G."/>
            <person name="Gearin C.R."/>
            <person name="Giannoukos G."/>
            <person name="Goode T."/>
            <person name="Graham J."/>
            <person name="Grandbois E."/>
            <person name="Grewal S."/>
            <person name="Gyaltsen K."/>
            <person name="Hafez N."/>
            <person name="Hagos B."/>
            <person name="Hall J."/>
            <person name="Henson C."/>
            <person name="Hollinger A."/>
            <person name="Honan T."/>
            <person name="Huard M.D."/>
            <person name="Hughes L."/>
            <person name="Hurhula B."/>
            <person name="Husby M.E."/>
            <person name="Kamat A."/>
            <person name="Kanga B."/>
            <person name="Kashin S."/>
            <person name="Khazanovich D."/>
            <person name="Kisner P."/>
            <person name="Lance K."/>
            <person name="Lara M."/>
            <person name="Lee W."/>
            <person name="Lennon N."/>
            <person name="Letendre F."/>
            <person name="LeVine R."/>
            <person name="Lipovsky A."/>
            <person name="Liu X."/>
            <person name="Liu J."/>
            <person name="Liu S."/>
            <person name="Lokyitsang T."/>
            <person name="Lokyitsang Y."/>
            <person name="Lubonja R."/>
            <person name="Lui A."/>
            <person name="MacDonald P."/>
            <person name="Magnisalis V."/>
            <person name="Maru K."/>
            <person name="Matthews C."/>
            <person name="McCusker W."/>
            <person name="McDonough S."/>
            <person name="Mehta T."/>
            <person name="Meldrim J."/>
            <person name="Meneus L."/>
            <person name="Mihai O."/>
            <person name="Mihalev A."/>
            <person name="Mihova T."/>
            <person name="Mittelman R."/>
            <person name="Mlenga V."/>
            <person name="Montmayeur A."/>
            <person name="Mulrain L."/>
            <person name="Navidi A."/>
            <person name="Naylor J."/>
            <person name="Negash T."/>
            <person name="Nguyen T."/>
            <person name="Nguyen N."/>
            <person name="Nicol R."/>
            <person name="Norbu C."/>
            <person name="Norbu N."/>
            <person name="Novod N."/>
            <person name="O'Neill B."/>
            <person name="Osman S."/>
            <person name="Markiewicz E."/>
            <person name="Oyono O.L."/>
            <person name="Patti C."/>
            <person name="Phunkhang P."/>
            <person name="Pierre F."/>
            <person name="Priest M."/>
            <person name="Raghuraman S."/>
            <person name="Rege F."/>
            <person name="Reyes R."/>
            <person name="Rise C."/>
            <person name="Rogov P."/>
            <person name="Ross K."/>
            <person name="Ryan E."/>
            <person name="Settipalli S."/>
            <person name="Shea T."/>
            <person name="Sherpa N."/>
            <person name="Shi L."/>
            <person name="Shih D."/>
            <person name="Sparrow T."/>
            <person name="Spaulding J."/>
            <person name="Stalker J."/>
            <person name="Stange-Thomann N."/>
            <person name="Stavropoulos S."/>
            <person name="Stone C."/>
            <person name="Strader C."/>
            <person name="Tesfaye S."/>
            <person name="Thomson T."/>
            <person name="Thoulutsang Y."/>
            <person name="Thoulutsang D."/>
            <person name="Topham K."/>
            <person name="Topping I."/>
            <person name="Tsamla T."/>
            <person name="Vassiliev H."/>
            <person name="Vo A."/>
            <person name="Wangchuk T."/>
            <person name="Wangdi T."/>
            <person name="Weiand M."/>
            <person name="Wilkinson J."/>
            <person name="Wilson A."/>
            <person name="Yadav S."/>
            <person name="Young G."/>
            <person name="Yu Q."/>
            <person name="Zembek L."/>
            <person name="Zhong D."/>
            <person name="Zimmer A."/>
            <person name="Zwirko Z."/>
            <person name="Jaffe D.B."/>
            <person name="Alvarez P."/>
            <person name="Brockman W."/>
            <person name="Butler J."/>
            <person name="Chin C."/>
            <person name="Gnerre S."/>
            <person name="Grabherr M."/>
            <person name="Kleber M."/>
            <person name="Mauceli E."/>
            <person name="MacCallum I."/>
        </authorList>
    </citation>
    <scope>NUCLEOTIDE SEQUENCE [LARGE SCALE GENOMIC DNA]</scope>
    <source>
        <strain evidence="6">Tucson 14030-0811.24</strain>
    </source>
</reference>
<dbReference type="Gene3D" id="1.10.840.10">
    <property type="entry name" value="Ras guanine-nucleotide exchange factors catalytic domain"/>
    <property type="match status" value="1"/>
</dbReference>
<dbReference type="InterPro" id="IPR001849">
    <property type="entry name" value="PH_domain"/>
</dbReference>
<dbReference type="PhylomeDB" id="B4MPZ9"/>
<dbReference type="SMART" id="SM00147">
    <property type="entry name" value="RasGEF"/>
    <property type="match status" value="1"/>
</dbReference>
<organism evidence="6">
    <name type="scientific">Drosophila willistoni</name>
    <name type="common">Fruit fly</name>
    <dbReference type="NCBI Taxonomy" id="7260"/>
    <lineage>
        <taxon>Eukaryota</taxon>
        <taxon>Metazoa</taxon>
        <taxon>Ecdysozoa</taxon>
        <taxon>Arthropoda</taxon>
        <taxon>Hexapoda</taxon>
        <taxon>Insecta</taxon>
        <taxon>Pterygota</taxon>
        <taxon>Neoptera</taxon>
        <taxon>Endopterygota</taxon>
        <taxon>Diptera</taxon>
        <taxon>Brachycera</taxon>
        <taxon>Muscomorpha</taxon>
        <taxon>Ephydroidea</taxon>
        <taxon>Drosophilidae</taxon>
        <taxon>Drosophila</taxon>
        <taxon>Sophophora</taxon>
    </lineage>
</organism>
<dbReference type="GO" id="GO:0007265">
    <property type="term" value="P:Ras protein signal transduction"/>
    <property type="evidence" value="ECO:0007669"/>
    <property type="project" value="TreeGrafter"/>
</dbReference>
<dbReference type="FunCoup" id="B4MPZ9">
    <property type="interactions" value="642"/>
</dbReference>
<dbReference type="OrthoDB" id="10254377at2759"/>
<dbReference type="Gene3D" id="2.30.29.30">
    <property type="entry name" value="Pleckstrin-homology domain (PH domain)/Phosphotyrosine-binding domain (PTB)"/>
    <property type="match status" value="1"/>
</dbReference>
<feature type="domain" description="Ras-GEF" evidence="4">
    <location>
        <begin position="155"/>
        <end position="391"/>
    </location>
</feature>